<sequence length="91" mass="10831">MKINVNEEMIGFETILELIEMFSKIINKNLPDKAQEDIKEIVAWCGSVSDKKDIVFISKNLKKTRQKLQDYFHKKDLKEIFERSKQLQEIK</sequence>
<accession>A0A1J0KW29</accession>
<geneLocation type="plasmid" evidence="2">
    <name>pfcd_1</name>
</geneLocation>
<name>A0A1J0KW29_9GAMM</name>
<protein>
    <submittedName>
        <fullName evidence="1">Uncharacterized protein</fullName>
    </submittedName>
</protein>
<dbReference type="Proteomes" id="UP000182521">
    <property type="component" value="Plasmid pFCD_1"/>
</dbReference>
<keyword evidence="1" id="KW-0614">Plasmid</keyword>
<proteinExistence type="predicted"/>
<gene>
    <name evidence="1" type="ORF">KX01_1867</name>
</gene>
<evidence type="ECO:0000313" key="2">
    <source>
        <dbReference type="Proteomes" id="UP000182521"/>
    </source>
</evidence>
<dbReference type="EMBL" id="CP009655">
    <property type="protein sequence ID" value="APC98005.1"/>
    <property type="molecule type" value="Genomic_DNA"/>
</dbReference>
<reference evidence="2" key="1">
    <citation type="submission" date="2014-10" db="EMBL/GenBank/DDBJ databases">
        <authorList>
            <person name="Kuske C.R."/>
            <person name="Challacombe J.F."/>
            <person name="Daligault H.E."/>
            <person name="Davenport K.W."/>
            <person name="Johnson S.L."/>
            <person name="Siddaramappa S."/>
            <person name="Petersen J.M."/>
        </authorList>
    </citation>
    <scope>NUCLEOTIDE SEQUENCE [LARGE SCALE GENOMIC DNA]</scope>
    <source>
        <strain evidence="2">CA97-1460</strain>
        <plasmid evidence="2">pfcd_1</plasmid>
    </source>
</reference>
<dbReference type="AlphaFoldDB" id="A0A1J0KW29"/>
<dbReference type="RefSeq" id="WP_071664812.1">
    <property type="nucleotide sequence ID" value="NZ_CP009655.1"/>
</dbReference>
<evidence type="ECO:0000313" key="1">
    <source>
        <dbReference type="EMBL" id="APC98005.1"/>
    </source>
</evidence>
<keyword evidence="2" id="KW-1185">Reference proteome</keyword>
<organism evidence="1 2">
    <name type="scientific">Francisella frigiditurris</name>
    <dbReference type="NCBI Taxonomy" id="1542390"/>
    <lineage>
        <taxon>Bacteria</taxon>
        <taxon>Pseudomonadati</taxon>
        <taxon>Pseudomonadota</taxon>
        <taxon>Gammaproteobacteria</taxon>
        <taxon>Thiotrichales</taxon>
        <taxon>Francisellaceae</taxon>
        <taxon>Francisella</taxon>
    </lineage>
</organism>
<dbReference type="KEGG" id="frc:KX01_1867"/>